<protein>
    <submittedName>
        <fullName evidence="1">Uncharacterized protein</fullName>
    </submittedName>
</protein>
<gene>
    <name evidence="1" type="ORF">BCL90_5243</name>
</gene>
<comment type="caution">
    <text evidence="1">The sequence shown here is derived from an EMBL/GenBank/DDBJ whole genome shotgun (WGS) entry which is preliminary data.</text>
</comment>
<reference evidence="1 2" key="1">
    <citation type="submission" date="2018-10" db="EMBL/GenBank/DDBJ databases">
        <title>Genomic Encyclopedia of Archaeal and Bacterial Type Strains, Phase II (KMG-II): from individual species to whole genera.</title>
        <authorList>
            <person name="Goeker M."/>
        </authorList>
    </citation>
    <scope>NUCLEOTIDE SEQUENCE [LARGE SCALE GENOMIC DNA]</scope>
    <source>
        <strain evidence="1 2">DSM 19624</strain>
    </source>
</reference>
<organism evidence="1 2">
    <name type="scientific">Pedobacter alluvionis</name>
    <dbReference type="NCBI Taxonomy" id="475253"/>
    <lineage>
        <taxon>Bacteria</taxon>
        <taxon>Pseudomonadati</taxon>
        <taxon>Bacteroidota</taxon>
        <taxon>Sphingobacteriia</taxon>
        <taxon>Sphingobacteriales</taxon>
        <taxon>Sphingobacteriaceae</taxon>
        <taxon>Pedobacter</taxon>
    </lineage>
</organism>
<accession>A0A497XQU5</accession>
<dbReference type="AlphaFoldDB" id="A0A497XQU5"/>
<dbReference type="Proteomes" id="UP000273898">
    <property type="component" value="Unassembled WGS sequence"/>
</dbReference>
<evidence type="ECO:0000313" key="1">
    <source>
        <dbReference type="EMBL" id="RLJ69321.1"/>
    </source>
</evidence>
<sequence length="83" mass="9606">MLIFENASHIPTGLKQAFIDAHKFALISDLIWFYSFIGELNLTSFEKARKALVKYKRNTFPWCLERQKGVPISFTFSNVAVHL</sequence>
<dbReference type="EMBL" id="RCCK01000017">
    <property type="protein sequence ID" value="RLJ69321.1"/>
    <property type="molecule type" value="Genomic_DNA"/>
</dbReference>
<name>A0A497XQU5_9SPHI</name>
<proteinExistence type="predicted"/>
<evidence type="ECO:0000313" key="2">
    <source>
        <dbReference type="Proteomes" id="UP000273898"/>
    </source>
</evidence>